<accession>A0AAN8AU73</accession>
<feature type="region of interest" description="Disordered" evidence="1">
    <location>
        <begin position="78"/>
        <end position="135"/>
    </location>
</feature>
<dbReference type="Pfam" id="PF08072">
    <property type="entry name" value="BDHCT"/>
    <property type="match status" value="1"/>
</dbReference>
<evidence type="ECO:0000313" key="3">
    <source>
        <dbReference type="EMBL" id="KAK5867417.1"/>
    </source>
</evidence>
<proteinExistence type="predicted"/>
<dbReference type="GO" id="GO:0005634">
    <property type="term" value="C:nucleus"/>
    <property type="evidence" value="ECO:0007669"/>
    <property type="project" value="InterPro"/>
</dbReference>
<feature type="compositionally biased region" description="Basic residues" evidence="1">
    <location>
        <begin position="29"/>
        <end position="41"/>
    </location>
</feature>
<organism evidence="3 4">
    <name type="scientific">Eleginops maclovinus</name>
    <name type="common">Patagonian blennie</name>
    <name type="synonym">Eleginus maclovinus</name>
    <dbReference type="NCBI Taxonomy" id="56733"/>
    <lineage>
        <taxon>Eukaryota</taxon>
        <taxon>Metazoa</taxon>
        <taxon>Chordata</taxon>
        <taxon>Craniata</taxon>
        <taxon>Vertebrata</taxon>
        <taxon>Euteleostomi</taxon>
        <taxon>Actinopterygii</taxon>
        <taxon>Neopterygii</taxon>
        <taxon>Teleostei</taxon>
        <taxon>Neoteleostei</taxon>
        <taxon>Acanthomorphata</taxon>
        <taxon>Eupercaria</taxon>
        <taxon>Perciformes</taxon>
        <taxon>Notothenioidei</taxon>
        <taxon>Eleginopidae</taxon>
        <taxon>Eleginops</taxon>
    </lineage>
</organism>
<evidence type="ECO:0000313" key="4">
    <source>
        <dbReference type="Proteomes" id="UP001346869"/>
    </source>
</evidence>
<dbReference type="InterPro" id="IPR012532">
    <property type="entry name" value="BDHCT"/>
</dbReference>
<feature type="compositionally biased region" description="Polar residues" evidence="1">
    <location>
        <begin position="98"/>
        <end position="117"/>
    </location>
</feature>
<dbReference type="EMBL" id="JAUZQC010000008">
    <property type="protein sequence ID" value="KAK5867417.1"/>
    <property type="molecule type" value="Genomic_DNA"/>
</dbReference>
<feature type="domain" description="BDHCT" evidence="2">
    <location>
        <begin position="144"/>
        <end position="183"/>
    </location>
</feature>
<evidence type="ECO:0000256" key="1">
    <source>
        <dbReference type="SAM" id="MobiDB-lite"/>
    </source>
</evidence>
<dbReference type="GO" id="GO:0003677">
    <property type="term" value="F:DNA binding"/>
    <property type="evidence" value="ECO:0007669"/>
    <property type="project" value="InterPro"/>
</dbReference>
<name>A0AAN8AU73_ELEMC</name>
<gene>
    <name evidence="3" type="ORF">PBY51_011911</name>
</gene>
<reference evidence="3 4" key="1">
    <citation type="journal article" date="2023" name="Genes (Basel)">
        <title>Chromosome-Level Genome Assembly and Circadian Gene Repertoire of the Patagonia Blennie Eleginops maclovinus-The Closest Ancestral Proxy of Antarctic Cryonotothenioids.</title>
        <authorList>
            <person name="Cheng C.C."/>
            <person name="Rivera-Colon A.G."/>
            <person name="Minhas B.F."/>
            <person name="Wilson L."/>
            <person name="Rayamajhi N."/>
            <person name="Vargas-Chacoff L."/>
            <person name="Catchen J.M."/>
        </authorList>
    </citation>
    <scope>NUCLEOTIDE SEQUENCE [LARGE SCALE GENOMIC DNA]</scope>
    <source>
        <strain evidence="3">JMC-PN-2008</strain>
    </source>
</reference>
<feature type="region of interest" description="Disordered" evidence="1">
    <location>
        <begin position="1"/>
        <end position="47"/>
    </location>
</feature>
<dbReference type="GO" id="GO:0016818">
    <property type="term" value="F:hydrolase activity, acting on acid anhydrides, in phosphorus-containing anhydrides"/>
    <property type="evidence" value="ECO:0007669"/>
    <property type="project" value="InterPro"/>
</dbReference>
<evidence type="ECO:0000259" key="2">
    <source>
        <dbReference type="Pfam" id="PF08072"/>
    </source>
</evidence>
<dbReference type="GO" id="GO:0005524">
    <property type="term" value="F:ATP binding"/>
    <property type="evidence" value="ECO:0007669"/>
    <property type="project" value="InterPro"/>
</dbReference>
<keyword evidence="4" id="KW-1185">Reference proteome</keyword>
<reference evidence="3 4" key="2">
    <citation type="journal article" date="2023" name="Mol. Biol. Evol.">
        <title>Genomics of Secondarily Temperate Adaptation in the Only Non-Antarctic Icefish.</title>
        <authorList>
            <person name="Rivera-Colon A.G."/>
            <person name="Rayamajhi N."/>
            <person name="Minhas B.F."/>
            <person name="Madrigal G."/>
            <person name="Bilyk K.T."/>
            <person name="Yoon V."/>
            <person name="Hune M."/>
            <person name="Gregory S."/>
            <person name="Cheng C.H.C."/>
            <person name="Catchen J.M."/>
        </authorList>
    </citation>
    <scope>NUCLEOTIDE SEQUENCE [LARGE SCALE GENOMIC DNA]</scope>
    <source>
        <strain evidence="3">JMC-PN-2008</strain>
    </source>
</reference>
<protein>
    <recommendedName>
        <fullName evidence="2">BDHCT domain-containing protein</fullName>
    </recommendedName>
</protein>
<dbReference type="AlphaFoldDB" id="A0AAN8AU73"/>
<comment type="caution">
    <text evidence="3">The sequence shown here is derived from an EMBL/GenBank/DDBJ whole genome shotgun (WGS) entry which is preliminary data.</text>
</comment>
<dbReference type="GO" id="GO:0006260">
    <property type="term" value="P:DNA replication"/>
    <property type="evidence" value="ECO:0007669"/>
    <property type="project" value="InterPro"/>
</dbReference>
<sequence>METDNMEKAAASPRPGSPEIEFEASPVRATRRRPRAHRKSVVSHSEEDNVEVLEPFKGMAGNKNKWIDPKVIKLDDSEPEEDLDYIPPSPIPDDISYHSTSALETRSKSANSVSKDSPLQLKGPLTTLHQPSDTYSKDNTNEQLFSIMQSICSLVDTIPEHELIALSCGCELLLKRAQRKRIILTDGGSLRTQQPDSTVISEPSFKDKLSLSCETSSIMSSSSSVPADPKMLPQLRRSSIISVDYDSDHSDSVINQKALHSKTAGQ</sequence>
<dbReference type="Proteomes" id="UP001346869">
    <property type="component" value="Unassembled WGS sequence"/>
</dbReference>